<feature type="coiled-coil region" evidence="1">
    <location>
        <begin position="579"/>
        <end position="613"/>
    </location>
</feature>
<reference evidence="4" key="1">
    <citation type="submission" date="2025-08" db="UniProtKB">
        <authorList>
            <consortium name="RefSeq"/>
        </authorList>
    </citation>
    <scope>IDENTIFICATION</scope>
    <source>
        <strain evidence="4">11010-0011.00</strain>
        <tissue evidence="4">Whole body</tissue>
    </source>
</reference>
<dbReference type="OrthoDB" id="7872884at2759"/>
<dbReference type="GeneID" id="115622215"/>
<gene>
    <name evidence="4" type="primary">LOC115622215</name>
</gene>
<sequence length="873" mass="100297">MSAQTEQEIELSAKALLLQQNKTEINSLKGRDSAEAEPISSASPEVLDRSEDKPLMLEARHTLSIAETKKRRASVYSSESLFIPKELARSEISLRKKGRYTKFKAMNKNECSIRMLKFPVLSGRARLVARKLRQKQRPQLVGEFAFKMENNSGVKATGEQMIGFENNTDAKYTLSSPLLRSMPDLNAEINKSPTDGQLSSDDEISIVFFGIVKKESQELSPCENRLNNALEISKEEPSSHHDGIIKINNFSWHSPHCSDGEMKMGILKDLEKFIMQNHESNMETSTISLDGGEETAQDQVKAKEQQTENISDILYSILQTGQSQLDKDSQPTTSWTAKLQQQPPNVDQQEATVEQQTYLELQHQSTFFKEKEQYSPYSLRQQSNMEARSSVPINQSRDEPNLQVSNATILAELPTVAAIQTPCQSEIMQPVDYPVMYSNQMLQQSCDKGTENMPITNQQQQQLPETTYSPTVSSTRLSQNMPILQQQQQQLQQQHMQQQALQQQQLHQQQLQHRQLQEHQLQQKPQEQLQQLQVYYHRLKCHKHEQLKQLGARQTKICAEREECVRRHAEEKRLYVSQLEKFKRNEESLQAEKKRLETKIERKLNHFEQLMKQQFCQLQEQYRAQQYQQWRQSQDQYLLLQQHHKSMTLRPELNRSACVPQQPTEPPPWYQRPYQQWCSDLGTVIIPDQRPYNHPTFCPANCPGSFPSVPGLTQAAVAPSQCPPTPAHPQHLAPMTVESLPSFSQLNYIRQSNMGPPPTKSRLSTKPEPTLKPLHPLQPPPLQNQRKASGPVPTNNRIMRRRHTIDHRAHSDLLHLSQQSNHLQHQPTSQTPQLRALNLSTHISSPNDYFKRPDPTPQNGHTYGQRNIGPSMI</sequence>
<proteinExistence type="predicted"/>
<keyword evidence="1" id="KW-0175">Coiled coil</keyword>
<dbReference type="Proteomes" id="UP000504634">
    <property type="component" value="Unplaced"/>
</dbReference>
<protein>
    <submittedName>
        <fullName evidence="4">Uncharacterized protein</fullName>
    </submittedName>
</protein>
<evidence type="ECO:0000313" key="4">
    <source>
        <dbReference type="RefSeq" id="XP_030371972.1"/>
    </source>
</evidence>
<dbReference type="AlphaFoldDB" id="A0A6J2TAI7"/>
<organism evidence="3 4">
    <name type="scientific">Drosophila lebanonensis</name>
    <name type="common">Fruit fly</name>
    <name type="synonym">Scaptodrosophila lebanonensis</name>
    <dbReference type="NCBI Taxonomy" id="7225"/>
    <lineage>
        <taxon>Eukaryota</taxon>
        <taxon>Metazoa</taxon>
        <taxon>Ecdysozoa</taxon>
        <taxon>Arthropoda</taxon>
        <taxon>Hexapoda</taxon>
        <taxon>Insecta</taxon>
        <taxon>Pterygota</taxon>
        <taxon>Neoptera</taxon>
        <taxon>Endopterygota</taxon>
        <taxon>Diptera</taxon>
        <taxon>Brachycera</taxon>
        <taxon>Muscomorpha</taxon>
        <taxon>Ephydroidea</taxon>
        <taxon>Drosophilidae</taxon>
        <taxon>Scaptodrosophila</taxon>
    </lineage>
</organism>
<feature type="compositionally biased region" description="Low complexity" evidence="2">
    <location>
        <begin position="36"/>
        <end position="45"/>
    </location>
</feature>
<evidence type="ECO:0000313" key="3">
    <source>
        <dbReference type="Proteomes" id="UP000504634"/>
    </source>
</evidence>
<keyword evidence="3" id="KW-1185">Reference proteome</keyword>
<feature type="region of interest" description="Disordered" evidence="2">
    <location>
        <begin position="324"/>
        <end position="347"/>
    </location>
</feature>
<evidence type="ECO:0000256" key="2">
    <source>
        <dbReference type="SAM" id="MobiDB-lite"/>
    </source>
</evidence>
<feature type="region of interest" description="Disordered" evidence="2">
    <location>
        <begin position="27"/>
        <end position="51"/>
    </location>
</feature>
<evidence type="ECO:0000256" key="1">
    <source>
        <dbReference type="SAM" id="Coils"/>
    </source>
</evidence>
<feature type="region of interest" description="Disordered" evidence="2">
    <location>
        <begin position="372"/>
        <end position="400"/>
    </location>
</feature>
<feature type="region of interest" description="Disordered" evidence="2">
    <location>
        <begin position="843"/>
        <end position="873"/>
    </location>
</feature>
<feature type="compositionally biased region" description="Polar residues" evidence="2">
    <location>
        <begin position="375"/>
        <end position="395"/>
    </location>
</feature>
<feature type="compositionally biased region" description="Polar residues" evidence="2">
    <location>
        <begin position="783"/>
        <end position="795"/>
    </location>
</feature>
<name>A0A6J2TAI7_DROLE</name>
<dbReference type="RefSeq" id="XP_030371972.1">
    <property type="nucleotide sequence ID" value="XM_030516112.1"/>
</dbReference>
<feature type="region of interest" description="Disordered" evidence="2">
    <location>
        <begin position="749"/>
        <end position="795"/>
    </location>
</feature>
<accession>A0A6J2TAI7</accession>